<feature type="domain" description="Peptidase S8/S53" evidence="1">
    <location>
        <begin position="310"/>
        <end position="582"/>
    </location>
</feature>
<proteinExistence type="predicted"/>
<evidence type="ECO:0000259" key="1">
    <source>
        <dbReference type="Pfam" id="PF00082"/>
    </source>
</evidence>
<organism evidence="2 3">
    <name type="scientific">Tetradesmus obliquus</name>
    <name type="common">Green alga</name>
    <name type="synonym">Acutodesmus obliquus</name>
    <dbReference type="NCBI Taxonomy" id="3088"/>
    <lineage>
        <taxon>Eukaryota</taxon>
        <taxon>Viridiplantae</taxon>
        <taxon>Chlorophyta</taxon>
        <taxon>core chlorophytes</taxon>
        <taxon>Chlorophyceae</taxon>
        <taxon>CS clade</taxon>
        <taxon>Sphaeropleales</taxon>
        <taxon>Scenedesmaceae</taxon>
        <taxon>Tetradesmus</taxon>
    </lineage>
</organism>
<reference evidence="2 3" key="1">
    <citation type="submission" date="2023-05" db="EMBL/GenBank/DDBJ databases">
        <title>A 100% complete, gapless, phased diploid assembly of the Scenedesmus obliquus UTEX 3031 genome.</title>
        <authorList>
            <person name="Biondi T.C."/>
            <person name="Hanschen E.R."/>
            <person name="Kwon T."/>
            <person name="Eng W."/>
            <person name="Kruse C.P.S."/>
            <person name="Koehler S.I."/>
            <person name="Kunde Y."/>
            <person name="Gleasner C.D."/>
            <person name="You Mak K.T."/>
            <person name="Polle J."/>
            <person name="Hovde B.T."/>
            <person name="Starkenburg S.R."/>
        </authorList>
    </citation>
    <scope>NUCLEOTIDE SEQUENCE [LARGE SCALE GENOMIC DNA]</scope>
    <source>
        <strain evidence="2 3">DOE0152z</strain>
    </source>
</reference>
<dbReference type="SUPFAM" id="SSF52743">
    <property type="entry name" value="Subtilisin-like"/>
    <property type="match status" value="1"/>
</dbReference>
<protein>
    <recommendedName>
        <fullName evidence="1">Peptidase S8/S53 domain-containing protein</fullName>
    </recommendedName>
</protein>
<accession>A0ABY8UTM5</accession>
<dbReference type="Gene3D" id="3.40.50.200">
    <property type="entry name" value="Peptidase S8/S53 domain"/>
    <property type="match status" value="2"/>
</dbReference>
<dbReference type="EMBL" id="CP126223">
    <property type="protein sequence ID" value="WIA23706.1"/>
    <property type="molecule type" value="Genomic_DNA"/>
</dbReference>
<sequence length="619" mass="64800">MTREGGEMVAAAAAAQGGVEPARVAAAASAMTTAGIQTTGAFASSLSLRMTPVQADLLTVQRSCHMLTRSYPVAAGAARRQWQQGRGYARKLAQAVDAFSQAARAMQTYDLQKTLKLNGAGVNIGILSDSFGIKRPWSSPCAAVGATTLLKEYPGSASDGVTNDEGRAMAELICFVAPGAKLYFYTAFDGEADFASGIVKLKDAGCQIIVDDIAYYAEKFDGEADFASGIMKLKDAGCQIIVDDIAYYAEAEYSKGYLTQAVEIVRAAGAVYIGAAGNWQGSAFEVEAAAWKVDSSNGNRRLLTFGTETSLELKIISRTIFALHWDEPSFAYTNGSAAALSDINIFLCTTRTLNAACKAGENKDNNGDATTKGGAAVEFLDLQLKDNPALSSGATYYLFVELVDTKRPSTDVMRIKMRTWAGSVSITQTGTGLNMNAPTLTPHVNSAGALAVGAAAYRLTPGYGTNPAQIEPFSSSGQTPVFYNAAGTRLATPQLLEKPDIVGPDGTDTSFFTVGSLSNQDPDGTGYPNFFGTSAAAPHLAALAALMLQQNSSLTVDVMFSRMRATAFDMAGPGFDARTGYGFIAGNKLLAAGLFALPVGALGPLSCTHVKAVVVQAIS</sequence>
<evidence type="ECO:0000313" key="3">
    <source>
        <dbReference type="Proteomes" id="UP001244341"/>
    </source>
</evidence>
<evidence type="ECO:0000313" key="2">
    <source>
        <dbReference type="EMBL" id="WIA23706.1"/>
    </source>
</evidence>
<dbReference type="InterPro" id="IPR036852">
    <property type="entry name" value="Peptidase_S8/S53_dom_sf"/>
</dbReference>
<dbReference type="Pfam" id="PF00082">
    <property type="entry name" value="Peptidase_S8"/>
    <property type="match status" value="1"/>
</dbReference>
<keyword evidence="3" id="KW-1185">Reference proteome</keyword>
<gene>
    <name evidence="2" type="ORF">OEZ85_000393</name>
</gene>
<dbReference type="Proteomes" id="UP001244341">
    <property type="component" value="Chromosome 16b"/>
</dbReference>
<dbReference type="InterPro" id="IPR000209">
    <property type="entry name" value="Peptidase_S8/S53_dom"/>
</dbReference>
<name>A0ABY8UTM5_TETOB</name>